<evidence type="ECO:0000313" key="6">
    <source>
        <dbReference type="Proteomes" id="UP000238479"/>
    </source>
</evidence>
<dbReference type="STRING" id="74649.A0A2P6QF24"/>
<name>A0A2P6QF24_ROSCH</name>
<evidence type="ECO:0000256" key="2">
    <source>
        <dbReference type="ARBA" id="ARBA00047984"/>
    </source>
</evidence>
<feature type="transmembrane region" description="Helical" evidence="3">
    <location>
        <begin position="201"/>
        <end position="222"/>
    </location>
</feature>
<dbReference type="Gene3D" id="3.40.50.300">
    <property type="entry name" value="P-loop containing nucleotide triphosphate hydrolases"/>
    <property type="match status" value="2"/>
</dbReference>
<dbReference type="CDD" id="cd17917">
    <property type="entry name" value="DEXHc_RHA-like"/>
    <property type="match status" value="1"/>
</dbReference>
<proteinExistence type="predicted"/>
<dbReference type="EMBL" id="PDCK01000043">
    <property type="protein sequence ID" value="PRQ32770.1"/>
    <property type="molecule type" value="Genomic_DNA"/>
</dbReference>
<gene>
    <name evidence="5" type="ORF">RchiOBHm_Chr5g0050071</name>
</gene>
<protein>
    <recommendedName>
        <fullName evidence="1">RNA helicase</fullName>
        <ecNumber evidence="1">3.6.4.13</ecNumber>
    </recommendedName>
</protein>
<comment type="catalytic activity">
    <reaction evidence="2">
        <text>ATP + H2O = ADP + phosphate + H(+)</text>
        <dbReference type="Rhea" id="RHEA:13065"/>
        <dbReference type="ChEBI" id="CHEBI:15377"/>
        <dbReference type="ChEBI" id="CHEBI:15378"/>
        <dbReference type="ChEBI" id="CHEBI:30616"/>
        <dbReference type="ChEBI" id="CHEBI:43474"/>
        <dbReference type="ChEBI" id="CHEBI:456216"/>
        <dbReference type="EC" id="3.6.4.13"/>
    </reaction>
</comment>
<dbReference type="PROSITE" id="PS51192">
    <property type="entry name" value="HELICASE_ATP_BIND_1"/>
    <property type="match status" value="1"/>
</dbReference>
<evidence type="ECO:0000256" key="3">
    <source>
        <dbReference type="SAM" id="Phobius"/>
    </source>
</evidence>
<evidence type="ECO:0000313" key="5">
    <source>
        <dbReference type="EMBL" id="PRQ32770.1"/>
    </source>
</evidence>
<reference evidence="5 6" key="1">
    <citation type="journal article" date="2018" name="Nat. Genet.">
        <title>The Rosa genome provides new insights in the design of modern roses.</title>
        <authorList>
            <person name="Bendahmane M."/>
        </authorList>
    </citation>
    <scope>NUCLEOTIDE SEQUENCE [LARGE SCALE GENOMIC DNA]</scope>
    <source>
        <strain evidence="6">cv. Old Blush</strain>
    </source>
</reference>
<accession>A0A2P6QF24</accession>
<evidence type="ECO:0000259" key="4">
    <source>
        <dbReference type="PROSITE" id="PS51192"/>
    </source>
</evidence>
<keyword evidence="5" id="KW-0378">Hydrolase</keyword>
<evidence type="ECO:0000256" key="1">
    <source>
        <dbReference type="ARBA" id="ARBA00012552"/>
    </source>
</evidence>
<dbReference type="AlphaFoldDB" id="A0A2P6QF24"/>
<dbReference type="GO" id="GO:0003724">
    <property type="term" value="F:RNA helicase activity"/>
    <property type="evidence" value="ECO:0007669"/>
    <property type="project" value="UniProtKB-EC"/>
</dbReference>
<keyword evidence="3" id="KW-0812">Transmembrane</keyword>
<dbReference type="Proteomes" id="UP000238479">
    <property type="component" value="Chromosome 5"/>
</dbReference>
<dbReference type="PANTHER" id="PTHR18934">
    <property type="entry name" value="ATP-DEPENDENT RNA HELICASE"/>
    <property type="match status" value="1"/>
</dbReference>
<keyword evidence="6" id="KW-1185">Reference proteome</keyword>
<dbReference type="SMART" id="SM00487">
    <property type="entry name" value="DEXDc"/>
    <property type="match status" value="1"/>
</dbReference>
<keyword evidence="5" id="KW-0347">Helicase</keyword>
<dbReference type="GO" id="GO:0005524">
    <property type="term" value="F:ATP binding"/>
    <property type="evidence" value="ECO:0007669"/>
    <property type="project" value="InterPro"/>
</dbReference>
<keyword evidence="5" id="KW-0547">Nucleotide-binding</keyword>
<keyword evidence="5" id="KW-0067">ATP-binding</keyword>
<keyword evidence="3" id="KW-0472">Membrane</keyword>
<feature type="domain" description="Helicase ATP-binding" evidence="4">
    <location>
        <begin position="18"/>
        <end position="166"/>
    </location>
</feature>
<dbReference type="Pfam" id="PF00270">
    <property type="entry name" value="DEAD"/>
    <property type="match status" value="1"/>
</dbReference>
<dbReference type="SUPFAM" id="SSF52540">
    <property type="entry name" value="P-loop containing nucleoside triphosphate hydrolases"/>
    <property type="match status" value="1"/>
</dbReference>
<comment type="caution">
    <text evidence="5">The sequence shown here is derived from an EMBL/GenBank/DDBJ whole genome shotgun (WGS) entry which is preliminary data.</text>
</comment>
<dbReference type="GO" id="GO:0003723">
    <property type="term" value="F:RNA binding"/>
    <property type="evidence" value="ECO:0007669"/>
    <property type="project" value="TreeGrafter"/>
</dbReference>
<keyword evidence="3" id="KW-1133">Transmembrane helix</keyword>
<organism evidence="5 6">
    <name type="scientific">Rosa chinensis</name>
    <name type="common">China rose</name>
    <dbReference type="NCBI Taxonomy" id="74649"/>
    <lineage>
        <taxon>Eukaryota</taxon>
        <taxon>Viridiplantae</taxon>
        <taxon>Streptophyta</taxon>
        <taxon>Embryophyta</taxon>
        <taxon>Tracheophyta</taxon>
        <taxon>Spermatophyta</taxon>
        <taxon>Magnoliopsida</taxon>
        <taxon>eudicotyledons</taxon>
        <taxon>Gunneridae</taxon>
        <taxon>Pentapetalae</taxon>
        <taxon>rosids</taxon>
        <taxon>fabids</taxon>
        <taxon>Rosales</taxon>
        <taxon>Rosaceae</taxon>
        <taxon>Rosoideae</taxon>
        <taxon>Rosoideae incertae sedis</taxon>
        <taxon>Rosa</taxon>
    </lineage>
</organism>
<dbReference type="InterPro" id="IPR014001">
    <property type="entry name" value="Helicase_ATP-bd"/>
</dbReference>
<dbReference type="InterPro" id="IPR011545">
    <property type="entry name" value="DEAD/DEAH_box_helicase_dom"/>
</dbReference>
<dbReference type="Gramene" id="PRQ32770">
    <property type="protein sequence ID" value="PRQ32770"/>
    <property type="gene ID" value="RchiOBHm_Chr5g0050071"/>
</dbReference>
<dbReference type="EC" id="3.6.4.13" evidence="1"/>
<dbReference type="InterPro" id="IPR027417">
    <property type="entry name" value="P-loop_NTPase"/>
</dbReference>
<dbReference type="PANTHER" id="PTHR18934:SF246">
    <property type="entry name" value="DEXH-BOX ATP-DEPENDENT RNA HELICASE DEXH4, CHLOROPLASTIC-RELATED"/>
    <property type="match status" value="1"/>
</dbReference>
<sequence>MLKARATLPIAGLKGDILQLLQDNNVQVVCGETGSGKTTQVPQFILDDMIQSGRGGPCNIICTQPWRIAAISVADRVADERCEPSPGSNGSLVGYQVRLHSASNEKTKLLFCTTGILLRKFVGDRNLTGITHVIVDEVHKRSLLGDYLLIVLKNLIEIGNPYALLLAQKMGEKVDVLFFLVPRWLAAYIPICLSCKVVKCITAVIAIPVILVCAVFLTAVYVRYKLRDCRCTEIDLKSTKNGRSGSLFQKDLGKIHHVASIMVTRDVASREFDITHVAQVVNFDFSKIIDDYFHRIGHPGMVVEFIKESKNEVPNWLINHAQQSLYYGGGQSQGYTCLLNHRMEFLCMPHSEIAIFWIWLPTPPLRLKVWVLNRHGLIVIKAQMLIGDAFLKIELMFDNESHIISTGAIAIRLVCHFGTDLQKESPSTCRQGKTQRNGCIIQLVLVCKFRICHFGHSKCMVEW</sequence>
<dbReference type="GO" id="GO:0016887">
    <property type="term" value="F:ATP hydrolysis activity"/>
    <property type="evidence" value="ECO:0007669"/>
    <property type="project" value="RHEA"/>
</dbReference>